<reference evidence="1 2" key="1">
    <citation type="journal article" date="2019" name="Int. J. Syst. Evol. Microbiol.">
        <title>The Global Catalogue of Microorganisms (GCM) 10K type strain sequencing project: providing services to taxonomists for standard genome sequencing and annotation.</title>
        <authorList>
            <consortium name="The Broad Institute Genomics Platform"/>
            <consortium name="The Broad Institute Genome Sequencing Center for Infectious Disease"/>
            <person name="Wu L."/>
            <person name="Ma J."/>
        </authorList>
    </citation>
    <scope>NUCLEOTIDE SEQUENCE [LARGE SCALE GENOMIC DNA]</scope>
    <source>
        <strain evidence="1 2">JCM 9933</strain>
    </source>
</reference>
<dbReference type="RefSeq" id="WP_343894395.1">
    <property type="nucleotide sequence ID" value="NZ_BAAAFZ010000011.1"/>
</dbReference>
<organism evidence="1 2">
    <name type="scientific">Craurococcus roseus</name>
    <dbReference type="NCBI Taxonomy" id="77585"/>
    <lineage>
        <taxon>Bacteria</taxon>
        <taxon>Pseudomonadati</taxon>
        <taxon>Pseudomonadota</taxon>
        <taxon>Alphaproteobacteria</taxon>
        <taxon>Acetobacterales</taxon>
        <taxon>Acetobacteraceae</taxon>
        <taxon>Craurococcus</taxon>
    </lineage>
</organism>
<proteinExistence type="predicted"/>
<evidence type="ECO:0000313" key="2">
    <source>
        <dbReference type="Proteomes" id="UP001501588"/>
    </source>
</evidence>
<protein>
    <submittedName>
        <fullName evidence="1">Uncharacterized protein</fullName>
    </submittedName>
</protein>
<evidence type="ECO:0000313" key="1">
    <source>
        <dbReference type="EMBL" id="GAA0575829.1"/>
    </source>
</evidence>
<accession>A0ABN1EW76</accession>
<dbReference type="Proteomes" id="UP001501588">
    <property type="component" value="Unassembled WGS sequence"/>
</dbReference>
<comment type="caution">
    <text evidence="1">The sequence shown here is derived from an EMBL/GenBank/DDBJ whole genome shotgun (WGS) entry which is preliminary data.</text>
</comment>
<gene>
    <name evidence="1" type="ORF">GCM10009416_13170</name>
</gene>
<name>A0ABN1EW76_9PROT</name>
<sequence>MPGGPDCTTGQSATLAGLGGAWGRPDYPICCIARTAEAKAAGIRMGDPWHLARNRPEVRAARVEWFSSNYAL</sequence>
<dbReference type="EMBL" id="BAAAFZ010000011">
    <property type="protein sequence ID" value="GAA0575829.1"/>
    <property type="molecule type" value="Genomic_DNA"/>
</dbReference>
<keyword evidence="2" id="KW-1185">Reference proteome</keyword>